<evidence type="ECO:0000313" key="3">
    <source>
        <dbReference type="Proteomes" id="UP001168821"/>
    </source>
</evidence>
<evidence type="ECO:0000259" key="1">
    <source>
        <dbReference type="PROSITE" id="PS50878"/>
    </source>
</evidence>
<dbReference type="Proteomes" id="UP001168821">
    <property type="component" value="Unassembled WGS sequence"/>
</dbReference>
<comment type="caution">
    <text evidence="2">The sequence shown here is derived from an EMBL/GenBank/DDBJ whole genome shotgun (WGS) entry which is preliminary data.</text>
</comment>
<dbReference type="AlphaFoldDB" id="A0AA38I8U3"/>
<reference evidence="2" key="1">
    <citation type="journal article" date="2023" name="G3 (Bethesda)">
        <title>Whole genome assemblies of Zophobas morio and Tenebrio molitor.</title>
        <authorList>
            <person name="Kaur S."/>
            <person name="Stinson S.A."/>
            <person name="diCenzo G.C."/>
        </authorList>
    </citation>
    <scope>NUCLEOTIDE SEQUENCE</scope>
    <source>
        <strain evidence="2">QUZm001</strain>
    </source>
</reference>
<keyword evidence="3" id="KW-1185">Reference proteome</keyword>
<dbReference type="EMBL" id="JALNTZ010000005">
    <property type="protein sequence ID" value="KAJ3650899.1"/>
    <property type="molecule type" value="Genomic_DNA"/>
</dbReference>
<dbReference type="PROSITE" id="PS50878">
    <property type="entry name" value="RT_POL"/>
    <property type="match status" value="1"/>
</dbReference>
<dbReference type="GO" id="GO:0071897">
    <property type="term" value="P:DNA biosynthetic process"/>
    <property type="evidence" value="ECO:0007669"/>
    <property type="project" value="UniProtKB-ARBA"/>
</dbReference>
<gene>
    <name evidence="2" type="ORF">Zmor_016974</name>
</gene>
<accession>A0AA38I8U3</accession>
<dbReference type="InterPro" id="IPR000477">
    <property type="entry name" value="RT_dom"/>
</dbReference>
<dbReference type="PANTHER" id="PTHR33332">
    <property type="entry name" value="REVERSE TRANSCRIPTASE DOMAIN-CONTAINING PROTEIN"/>
    <property type="match status" value="1"/>
</dbReference>
<dbReference type="Pfam" id="PF00078">
    <property type="entry name" value="RVT_1"/>
    <property type="match status" value="1"/>
</dbReference>
<feature type="domain" description="Reverse transcriptase" evidence="1">
    <location>
        <begin position="1"/>
        <end position="200"/>
    </location>
</feature>
<organism evidence="2 3">
    <name type="scientific">Zophobas morio</name>
    <dbReference type="NCBI Taxonomy" id="2755281"/>
    <lineage>
        <taxon>Eukaryota</taxon>
        <taxon>Metazoa</taxon>
        <taxon>Ecdysozoa</taxon>
        <taxon>Arthropoda</taxon>
        <taxon>Hexapoda</taxon>
        <taxon>Insecta</taxon>
        <taxon>Pterygota</taxon>
        <taxon>Neoptera</taxon>
        <taxon>Endopterygota</taxon>
        <taxon>Coleoptera</taxon>
        <taxon>Polyphaga</taxon>
        <taxon>Cucujiformia</taxon>
        <taxon>Tenebrionidae</taxon>
        <taxon>Zophobas</taxon>
    </lineage>
</organism>
<name>A0AA38I8U3_9CUCU</name>
<evidence type="ECO:0000313" key="2">
    <source>
        <dbReference type="EMBL" id="KAJ3650899.1"/>
    </source>
</evidence>
<protein>
    <recommendedName>
        <fullName evidence="1">Reverse transcriptase domain-containing protein</fullName>
    </recommendedName>
</protein>
<dbReference type="InterPro" id="IPR043502">
    <property type="entry name" value="DNA/RNA_pol_sf"/>
</dbReference>
<sequence length="387" mass="45282">MNPILELHTDASRFANLKECTIAVFLDIERAFDKVWHDGLIYKFIKRQINPKFIMLLDSFLHNRSCRVKIRNTLSQPVNIRAGVPQGSVLSPILYSVYCSDFPFADTPRTKTRMFADDTAIWASHRNPDRAILLTQEALRRAETWTNDWRVKPNPLKSQSICISYPRAFTKHRKFQESRLTLHAEQIPKQNTVRYLGITFSHNCSLNPDLETTLKKVRNRSNLLYHIRGRIRGCNPETLKFTYNTYIRPIIDYRAPIYATLAKKSLEKIAACERKILRRIYRLNYKFPSMHVHQRTKSIPILDRLKTLQRKYVIRTINANNNTIALNTLHTTHKYPAANNRLLNRLPRVPKHKIKFPPTALLETVYPDLPQTLLNIMEDTPISLRRS</sequence>
<proteinExistence type="predicted"/>
<dbReference type="SUPFAM" id="SSF56672">
    <property type="entry name" value="DNA/RNA polymerases"/>
    <property type="match status" value="1"/>
</dbReference>